<proteinExistence type="predicted"/>
<dbReference type="PROSITE" id="PS51257">
    <property type="entry name" value="PROKAR_LIPOPROTEIN"/>
    <property type="match status" value="1"/>
</dbReference>
<dbReference type="EMBL" id="BAAAVM010000024">
    <property type="protein sequence ID" value="GAA3133915.1"/>
    <property type="molecule type" value="Genomic_DNA"/>
</dbReference>
<gene>
    <name evidence="3" type="ORF">GCM10010521_19630</name>
</gene>
<organism evidence="3 4">
    <name type="scientific">Streptomyces rameus</name>
    <dbReference type="NCBI Taxonomy" id="68261"/>
    <lineage>
        <taxon>Bacteria</taxon>
        <taxon>Bacillati</taxon>
        <taxon>Actinomycetota</taxon>
        <taxon>Actinomycetes</taxon>
        <taxon>Kitasatosporales</taxon>
        <taxon>Streptomycetaceae</taxon>
        <taxon>Streptomyces</taxon>
    </lineage>
</organism>
<sequence length="138" mass="14708">MKITTRFVPVAAALVCLGLTLVSCGTDHGGKKTSTTPAPGSSRPHREDSPLHAFRAYLTTKAPKADAAIAPHVTSVSTRTATADARSVAVVHVDYGVWEDAELGRTAKAFAQWRRTAYGDHGHVDVLAPAKMTAEQDW</sequence>
<evidence type="ECO:0000313" key="4">
    <source>
        <dbReference type="Proteomes" id="UP001500893"/>
    </source>
</evidence>
<evidence type="ECO:0000256" key="1">
    <source>
        <dbReference type="SAM" id="MobiDB-lite"/>
    </source>
</evidence>
<dbReference type="RefSeq" id="WP_345048825.1">
    <property type="nucleotide sequence ID" value="NZ_BAAAVM010000024.1"/>
</dbReference>
<feature type="signal peptide" evidence="2">
    <location>
        <begin position="1"/>
        <end position="25"/>
    </location>
</feature>
<protein>
    <recommendedName>
        <fullName evidence="5">Lipoprotein</fullName>
    </recommendedName>
</protein>
<evidence type="ECO:0000256" key="2">
    <source>
        <dbReference type="SAM" id="SignalP"/>
    </source>
</evidence>
<keyword evidence="4" id="KW-1185">Reference proteome</keyword>
<accession>A0ABP6N1W3</accession>
<feature type="chain" id="PRO_5047122370" description="Lipoprotein" evidence="2">
    <location>
        <begin position="26"/>
        <end position="138"/>
    </location>
</feature>
<feature type="region of interest" description="Disordered" evidence="1">
    <location>
        <begin position="26"/>
        <end position="50"/>
    </location>
</feature>
<name>A0ABP6N1W3_9ACTN</name>
<keyword evidence="2" id="KW-0732">Signal</keyword>
<reference evidence="4" key="1">
    <citation type="journal article" date="2019" name="Int. J. Syst. Evol. Microbiol.">
        <title>The Global Catalogue of Microorganisms (GCM) 10K type strain sequencing project: providing services to taxonomists for standard genome sequencing and annotation.</title>
        <authorList>
            <consortium name="The Broad Institute Genomics Platform"/>
            <consortium name="The Broad Institute Genome Sequencing Center for Infectious Disease"/>
            <person name="Wu L."/>
            <person name="Ma J."/>
        </authorList>
    </citation>
    <scope>NUCLEOTIDE SEQUENCE [LARGE SCALE GENOMIC DNA]</scope>
    <source>
        <strain evidence="4">JCM 11574</strain>
    </source>
</reference>
<comment type="caution">
    <text evidence="3">The sequence shown here is derived from an EMBL/GenBank/DDBJ whole genome shotgun (WGS) entry which is preliminary data.</text>
</comment>
<evidence type="ECO:0008006" key="5">
    <source>
        <dbReference type="Google" id="ProtNLM"/>
    </source>
</evidence>
<evidence type="ECO:0000313" key="3">
    <source>
        <dbReference type="EMBL" id="GAA3133915.1"/>
    </source>
</evidence>
<dbReference type="Proteomes" id="UP001500893">
    <property type="component" value="Unassembled WGS sequence"/>
</dbReference>